<dbReference type="AlphaFoldDB" id="A0A1S7LE26"/>
<gene>
    <name evidence="1" type="ORF">MAGMO_0083</name>
</gene>
<name>A0A1S7LE26_MAGMO</name>
<dbReference type="Pfam" id="PF00277">
    <property type="entry name" value="SAA"/>
    <property type="match status" value="1"/>
</dbReference>
<sequence length="143" mass="15815">MGRNWYPGAPWSPQSAYMAEAADRVGQAGRQAMEYPGQFASGAQSMWDNYQDMQADNTKNGADKYFHCKANCEATRQGTGGRHAAVGLSALREEVWGRAKGDSASDRAADYQANRYGRDHAHNQQSCKQVCAPYRVNGINKKY</sequence>
<dbReference type="GO" id="GO:0005576">
    <property type="term" value="C:extracellular region"/>
    <property type="evidence" value="ECO:0007669"/>
    <property type="project" value="InterPro"/>
</dbReference>
<protein>
    <submittedName>
        <fullName evidence="1">Serum amyloid A protein</fullName>
    </submittedName>
</protein>
<accession>A0A1S7LE26</accession>
<dbReference type="SMART" id="SM00197">
    <property type="entry name" value="SAA"/>
    <property type="match status" value="1"/>
</dbReference>
<dbReference type="InterPro" id="IPR000096">
    <property type="entry name" value="Serum_amyloid_A"/>
</dbReference>
<proteinExistence type="predicted"/>
<dbReference type="EMBL" id="LO017727">
    <property type="protein sequence ID" value="CRH04299.1"/>
    <property type="molecule type" value="Genomic_DNA"/>
</dbReference>
<organism evidence="1">
    <name type="scientific">Magnetococcus massalia (strain MO-1)</name>
    <dbReference type="NCBI Taxonomy" id="451514"/>
    <lineage>
        <taxon>Bacteria</taxon>
        <taxon>Pseudomonadati</taxon>
        <taxon>Pseudomonadota</taxon>
        <taxon>Magnetococcia</taxon>
        <taxon>Magnetococcales</taxon>
        <taxon>Magnetococcaceae</taxon>
        <taxon>Magnetococcus</taxon>
    </lineage>
</organism>
<evidence type="ECO:0000313" key="1">
    <source>
        <dbReference type="EMBL" id="CRH04299.1"/>
    </source>
</evidence>
<reference evidence="1" key="1">
    <citation type="submission" date="2015-04" db="EMBL/GenBank/DDBJ databases">
        <authorList>
            <person name="Syromyatnikov M.Y."/>
            <person name="Popov V.N."/>
        </authorList>
    </citation>
    <scope>NUCLEOTIDE SEQUENCE</scope>
    <source>
        <strain evidence="1">MO-1</strain>
    </source>
</reference>
<dbReference type="Gene3D" id="1.10.132.110">
    <property type="entry name" value="Serum amyloid A protein"/>
    <property type="match status" value="1"/>
</dbReference>